<dbReference type="AlphaFoldDB" id="F5XGM7"/>
<reference evidence="4 5" key="1">
    <citation type="submission" date="2011-05" db="EMBL/GenBank/DDBJ databases">
        <title>Whole genome sequence of Microlunatus phosphovorus NM-1.</title>
        <authorList>
            <person name="Hosoyama A."/>
            <person name="Sasaki K."/>
            <person name="Harada T."/>
            <person name="Igarashi R."/>
            <person name="Kawakoshi A."/>
            <person name="Sasagawa M."/>
            <person name="Fukada J."/>
            <person name="Nakamura S."/>
            <person name="Katano Y."/>
            <person name="Hanada S."/>
            <person name="Kamagata Y."/>
            <person name="Nakamura N."/>
            <person name="Yamazaki S."/>
            <person name="Fujita N."/>
        </authorList>
    </citation>
    <scope>NUCLEOTIDE SEQUENCE [LARGE SCALE GENOMIC DNA]</scope>
    <source>
        <strain evidence="5">ATCC 700054 / DSM 10555 / JCM 9379 / NBRC 101784 / NCIMB 13414 / VKM Ac-1990 / NM-1</strain>
    </source>
</reference>
<dbReference type="Pfam" id="PF00196">
    <property type="entry name" value="GerE"/>
    <property type="match status" value="1"/>
</dbReference>
<dbReference type="STRING" id="1032480.MLP_24950"/>
<organism evidence="4 5">
    <name type="scientific">Microlunatus phosphovorus (strain ATCC 700054 / DSM 10555 / JCM 9379 / NBRC 101784 / NCIMB 13414 / VKM Ac-1990 / NM-1)</name>
    <dbReference type="NCBI Taxonomy" id="1032480"/>
    <lineage>
        <taxon>Bacteria</taxon>
        <taxon>Bacillati</taxon>
        <taxon>Actinomycetota</taxon>
        <taxon>Actinomycetes</taxon>
        <taxon>Propionibacteriales</taxon>
        <taxon>Propionibacteriaceae</taxon>
        <taxon>Microlunatus</taxon>
    </lineage>
</organism>
<dbReference type="InterPro" id="IPR016032">
    <property type="entry name" value="Sig_transdc_resp-reg_C-effctor"/>
</dbReference>
<proteinExistence type="predicted"/>
<evidence type="ECO:0000256" key="2">
    <source>
        <dbReference type="ARBA" id="ARBA00022840"/>
    </source>
</evidence>
<evidence type="ECO:0000256" key="1">
    <source>
        <dbReference type="ARBA" id="ARBA00022741"/>
    </source>
</evidence>
<dbReference type="PROSITE" id="PS50043">
    <property type="entry name" value="HTH_LUXR_2"/>
    <property type="match status" value="1"/>
</dbReference>
<evidence type="ECO:0000313" key="5">
    <source>
        <dbReference type="Proteomes" id="UP000007947"/>
    </source>
</evidence>
<dbReference type="SMART" id="SM00421">
    <property type="entry name" value="HTH_LUXR"/>
    <property type="match status" value="1"/>
</dbReference>
<dbReference type="GO" id="GO:0004016">
    <property type="term" value="F:adenylate cyclase activity"/>
    <property type="evidence" value="ECO:0007669"/>
    <property type="project" value="TreeGrafter"/>
</dbReference>
<dbReference type="Gene3D" id="1.10.10.10">
    <property type="entry name" value="Winged helix-like DNA-binding domain superfamily/Winged helix DNA-binding domain"/>
    <property type="match status" value="1"/>
</dbReference>
<dbReference type="SUPFAM" id="SSF46894">
    <property type="entry name" value="C-terminal effector domain of the bipartite response regulators"/>
    <property type="match status" value="1"/>
</dbReference>
<dbReference type="HOGENOM" id="CLU_006850_3_0_11"/>
<evidence type="ECO:0000313" key="4">
    <source>
        <dbReference type="EMBL" id="BAK35509.1"/>
    </source>
</evidence>
<dbReference type="PANTHER" id="PTHR16305:SF35">
    <property type="entry name" value="TRANSCRIPTIONAL ACTIVATOR DOMAIN"/>
    <property type="match status" value="1"/>
</dbReference>
<dbReference type="eggNOG" id="COG2197">
    <property type="taxonomic scope" value="Bacteria"/>
</dbReference>
<dbReference type="InterPro" id="IPR027417">
    <property type="entry name" value="P-loop_NTPase"/>
</dbReference>
<dbReference type="GO" id="GO:0003677">
    <property type="term" value="F:DNA binding"/>
    <property type="evidence" value="ECO:0007669"/>
    <property type="project" value="InterPro"/>
</dbReference>
<dbReference type="InterPro" id="IPR000792">
    <property type="entry name" value="Tscrpt_reg_LuxR_C"/>
</dbReference>
<keyword evidence="1" id="KW-0547">Nucleotide-binding</keyword>
<dbReference type="RefSeq" id="WP_013863379.1">
    <property type="nucleotide sequence ID" value="NC_015635.1"/>
</dbReference>
<dbReference type="PANTHER" id="PTHR16305">
    <property type="entry name" value="TESTICULAR SOLUBLE ADENYLYL CYCLASE"/>
    <property type="match status" value="1"/>
</dbReference>
<dbReference type="InterPro" id="IPR036388">
    <property type="entry name" value="WH-like_DNA-bd_sf"/>
</dbReference>
<dbReference type="InterPro" id="IPR041664">
    <property type="entry name" value="AAA_16"/>
</dbReference>
<sequence length="900" mass="96353">MSLLYWTADQLTAVDAALDAARGGVPTILLLEGAAGTGKSSLLDELVDRAVGFVVATSDGIESNAVPIPYGVLRDWGIELTDGMLGEDAAARATSELAAALDWLGTDGPVLWRLDDVQWADPESVEALRSLLRRLVGTPLLLALGRRTPALPGSPDIEDLVRPRSRQISLRLDGLAAEDAIQLIGSAHPDLAAGAALELWRHTGGNPLYLSSLLTEFDSDELDGLRGELPAPRAFTTAVERKLARLSTRAGDVLGATVVLGAGWSAVSDVAEVAEQQAPFEAVQELVDADLVHVRLTGQLSVRPAHALVGAAVRQLMSLPSRRELHRRAAGVFTGVDALDHRVAAAESYDDALAQEASRHAAALYEQWAYRQSAHYFRVARDLTPDPAERQALDLESQWCDVLATQAGGADRVAAEVVGQDAAATSVAALHLVRGDQIGAATQRLNQLAADALQQATPITRYRIHLLTAYTRLVGGQSTARVTEALDAVDQTGVSDPALAPMASPTRGFVAARLHGDSAAIPTALAQLPDNPMDVPDQMLGLLGWRAVYRLHSLQVREAARDFEAMIDRSIGQRDSSPLQSQLVLARWYTGDWGLANVAQGLSTSTSPLRHWSPDIGGALLSSVWGRFDDADAQLSKAIAAVRRAPWPEGRLQLMVARVARVHAAGRPPGEVAALAADYHDLAQLVEVMSGADGSILLHAGLLAHWSGRPVLARHCADLMEDAYQPSRSHRALIGWLRGLLALEAQEAQAVELLQTAAADDHQELPLYRAHSWADLAEALPPSRRSEAQQARQRALEIYCALGASPYEERLAPLVAAPGPGETSLPTQTSAYLPTLTDRERDVLALLTKGLSYQQIAGQLFVTRSAVAYHLSNLYAKFGVRSRHDLTAYVLAHPAALRAS</sequence>
<evidence type="ECO:0000259" key="3">
    <source>
        <dbReference type="PROSITE" id="PS50043"/>
    </source>
</evidence>
<keyword evidence="5" id="KW-1185">Reference proteome</keyword>
<protein>
    <submittedName>
        <fullName evidence="4">Putative LuxR family transcriptional regulator</fullName>
    </submittedName>
</protein>
<dbReference type="Proteomes" id="UP000007947">
    <property type="component" value="Chromosome"/>
</dbReference>
<keyword evidence="2" id="KW-0067">ATP-binding</keyword>
<dbReference type="GO" id="GO:0005524">
    <property type="term" value="F:ATP binding"/>
    <property type="evidence" value="ECO:0007669"/>
    <property type="project" value="UniProtKB-KW"/>
</dbReference>
<dbReference type="PRINTS" id="PR00038">
    <property type="entry name" value="HTHLUXR"/>
</dbReference>
<dbReference type="SUPFAM" id="SSF52540">
    <property type="entry name" value="P-loop containing nucleoside triphosphate hydrolases"/>
    <property type="match status" value="1"/>
</dbReference>
<gene>
    <name evidence="4" type="ordered locus">MLP_24950</name>
</gene>
<dbReference type="eggNOG" id="COG0470">
    <property type="taxonomic scope" value="Bacteria"/>
</dbReference>
<dbReference type="GO" id="GO:0005737">
    <property type="term" value="C:cytoplasm"/>
    <property type="evidence" value="ECO:0007669"/>
    <property type="project" value="TreeGrafter"/>
</dbReference>
<accession>F5XGM7</accession>
<name>F5XGM7_MICPN</name>
<dbReference type="EMBL" id="AP012204">
    <property type="protein sequence ID" value="BAK35509.1"/>
    <property type="molecule type" value="Genomic_DNA"/>
</dbReference>
<dbReference type="Pfam" id="PF13191">
    <property type="entry name" value="AAA_16"/>
    <property type="match status" value="1"/>
</dbReference>
<dbReference type="GO" id="GO:0006355">
    <property type="term" value="P:regulation of DNA-templated transcription"/>
    <property type="evidence" value="ECO:0007669"/>
    <property type="project" value="InterPro"/>
</dbReference>
<dbReference type="CDD" id="cd06170">
    <property type="entry name" value="LuxR_C_like"/>
    <property type="match status" value="1"/>
</dbReference>
<feature type="domain" description="HTH luxR-type" evidence="3">
    <location>
        <begin position="829"/>
        <end position="894"/>
    </location>
</feature>
<dbReference type="KEGG" id="mph:MLP_24950"/>